<keyword evidence="4" id="KW-1185">Reference proteome</keyword>
<dbReference type="PANTHER" id="PTHR46558">
    <property type="entry name" value="TRACRIPTIONAL REGULATORY PROTEIN-RELATED-RELATED"/>
    <property type="match status" value="1"/>
</dbReference>
<reference evidence="3 4" key="1">
    <citation type="submission" date="2020-08" db="EMBL/GenBank/DDBJ databases">
        <title>Genome sequence of Thermomonas brevis KACC 16975T.</title>
        <authorList>
            <person name="Hyun D.-W."/>
            <person name="Bae J.-W."/>
        </authorList>
    </citation>
    <scope>NUCLEOTIDE SEQUENCE [LARGE SCALE GENOMIC DNA]</scope>
    <source>
        <strain evidence="3 4">KACC 16975</strain>
    </source>
</reference>
<name>A0A7G9QWI2_9GAMM</name>
<sequence length="120" mass="13315">MKRFADRLREARVAAGMTQEQLGFALGITKSSVSAWENGRETPSFRMLPELRRHLGRSLDELICGVAPGDGRIGDEPLTYAAGEASPVARNEKERALLLRYRTLPAKRRAALLDLIRPAD</sequence>
<dbReference type="SUPFAM" id="SSF47413">
    <property type="entry name" value="lambda repressor-like DNA-binding domains"/>
    <property type="match status" value="1"/>
</dbReference>
<feature type="domain" description="HTH cro/C1-type" evidence="2">
    <location>
        <begin position="8"/>
        <end position="62"/>
    </location>
</feature>
<proteinExistence type="predicted"/>
<accession>A0A7G9QWI2</accession>
<protein>
    <submittedName>
        <fullName evidence="3">Helix-turn-helix transcriptional regulator</fullName>
    </submittedName>
</protein>
<dbReference type="Pfam" id="PF01381">
    <property type="entry name" value="HTH_3"/>
    <property type="match status" value="1"/>
</dbReference>
<dbReference type="RefSeq" id="WP_187571451.1">
    <property type="nucleotide sequence ID" value="NZ_CP060711.1"/>
</dbReference>
<evidence type="ECO:0000259" key="2">
    <source>
        <dbReference type="PROSITE" id="PS50943"/>
    </source>
</evidence>
<dbReference type="KEGG" id="tbv:H9L17_06125"/>
<gene>
    <name evidence="3" type="ORF">H9L17_06125</name>
</gene>
<dbReference type="EMBL" id="CP060711">
    <property type="protein sequence ID" value="QNN47707.1"/>
    <property type="molecule type" value="Genomic_DNA"/>
</dbReference>
<dbReference type="PANTHER" id="PTHR46558:SF4">
    <property type="entry name" value="DNA-BIDING PHAGE PROTEIN"/>
    <property type="match status" value="1"/>
</dbReference>
<keyword evidence="1" id="KW-0238">DNA-binding</keyword>
<dbReference type="AlphaFoldDB" id="A0A7G9QWI2"/>
<dbReference type="CDD" id="cd00093">
    <property type="entry name" value="HTH_XRE"/>
    <property type="match status" value="1"/>
</dbReference>
<dbReference type="InterPro" id="IPR001387">
    <property type="entry name" value="Cro/C1-type_HTH"/>
</dbReference>
<evidence type="ECO:0000313" key="4">
    <source>
        <dbReference type="Proteomes" id="UP000515977"/>
    </source>
</evidence>
<evidence type="ECO:0000256" key="1">
    <source>
        <dbReference type="ARBA" id="ARBA00023125"/>
    </source>
</evidence>
<dbReference type="GO" id="GO:0003677">
    <property type="term" value="F:DNA binding"/>
    <property type="evidence" value="ECO:0007669"/>
    <property type="project" value="UniProtKB-KW"/>
</dbReference>
<dbReference type="Proteomes" id="UP000515977">
    <property type="component" value="Chromosome"/>
</dbReference>
<dbReference type="PROSITE" id="PS50943">
    <property type="entry name" value="HTH_CROC1"/>
    <property type="match status" value="1"/>
</dbReference>
<dbReference type="InterPro" id="IPR010982">
    <property type="entry name" value="Lambda_DNA-bd_dom_sf"/>
</dbReference>
<dbReference type="SMART" id="SM00530">
    <property type="entry name" value="HTH_XRE"/>
    <property type="match status" value="1"/>
</dbReference>
<evidence type="ECO:0000313" key="3">
    <source>
        <dbReference type="EMBL" id="QNN47707.1"/>
    </source>
</evidence>
<organism evidence="3 4">
    <name type="scientific">Thermomonas brevis</name>
    <dbReference type="NCBI Taxonomy" id="215691"/>
    <lineage>
        <taxon>Bacteria</taxon>
        <taxon>Pseudomonadati</taxon>
        <taxon>Pseudomonadota</taxon>
        <taxon>Gammaproteobacteria</taxon>
        <taxon>Lysobacterales</taxon>
        <taxon>Lysobacteraceae</taxon>
        <taxon>Thermomonas</taxon>
    </lineage>
</organism>
<dbReference type="Gene3D" id="1.10.260.40">
    <property type="entry name" value="lambda repressor-like DNA-binding domains"/>
    <property type="match status" value="1"/>
</dbReference>